<sequence>HYVSPVIVHFNREDSSAWCCCVVLDGLRLVTSMLKCL</sequence>
<protein>
    <submittedName>
        <fullName evidence="1">Uncharacterized protein</fullName>
    </submittedName>
</protein>
<feature type="non-terminal residue" evidence="1">
    <location>
        <position position="1"/>
    </location>
</feature>
<organism evidence="1 2">
    <name type="scientific">Trifolium medium</name>
    <dbReference type="NCBI Taxonomy" id="97028"/>
    <lineage>
        <taxon>Eukaryota</taxon>
        <taxon>Viridiplantae</taxon>
        <taxon>Streptophyta</taxon>
        <taxon>Embryophyta</taxon>
        <taxon>Tracheophyta</taxon>
        <taxon>Spermatophyta</taxon>
        <taxon>Magnoliopsida</taxon>
        <taxon>eudicotyledons</taxon>
        <taxon>Gunneridae</taxon>
        <taxon>Pentapetalae</taxon>
        <taxon>rosids</taxon>
        <taxon>fabids</taxon>
        <taxon>Fabales</taxon>
        <taxon>Fabaceae</taxon>
        <taxon>Papilionoideae</taxon>
        <taxon>50 kb inversion clade</taxon>
        <taxon>NPAAA clade</taxon>
        <taxon>Hologalegina</taxon>
        <taxon>IRL clade</taxon>
        <taxon>Trifolieae</taxon>
        <taxon>Trifolium</taxon>
    </lineage>
</organism>
<dbReference type="AlphaFoldDB" id="A0A392TIK1"/>
<comment type="caution">
    <text evidence="1">The sequence shown here is derived from an EMBL/GenBank/DDBJ whole genome shotgun (WGS) entry which is preliminary data.</text>
</comment>
<proteinExistence type="predicted"/>
<evidence type="ECO:0000313" key="1">
    <source>
        <dbReference type="EMBL" id="MCI60818.1"/>
    </source>
</evidence>
<accession>A0A392TIK1</accession>
<name>A0A392TIK1_9FABA</name>
<reference evidence="1 2" key="1">
    <citation type="journal article" date="2018" name="Front. Plant Sci.">
        <title>Red Clover (Trifolium pratense) and Zigzag Clover (T. medium) - A Picture of Genomic Similarities and Differences.</title>
        <authorList>
            <person name="Dluhosova J."/>
            <person name="Istvanek J."/>
            <person name="Nedelnik J."/>
            <person name="Repkova J."/>
        </authorList>
    </citation>
    <scope>NUCLEOTIDE SEQUENCE [LARGE SCALE GENOMIC DNA]</scope>
    <source>
        <strain evidence="2">cv. 10/8</strain>
        <tissue evidence="1">Leaf</tissue>
    </source>
</reference>
<dbReference type="EMBL" id="LXQA010588516">
    <property type="protein sequence ID" value="MCI60818.1"/>
    <property type="molecule type" value="Genomic_DNA"/>
</dbReference>
<keyword evidence="2" id="KW-1185">Reference proteome</keyword>
<dbReference type="Proteomes" id="UP000265520">
    <property type="component" value="Unassembled WGS sequence"/>
</dbReference>
<evidence type="ECO:0000313" key="2">
    <source>
        <dbReference type="Proteomes" id="UP000265520"/>
    </source>
</evidence>